<dbReference type="RefSeq" id="WP_015740079.1">
    <property type="nucleotide sequence ID" value="NC_013385.1"/>
</dbReference>
<gene>
    <name evidence="1" type="ordered locus">Adeg_2126</name>
</gene>
<sequence>MEAYVGEYGSGKSENAINRALMLVREGRRVTLVDLDVVEPFWTLRPLKQELESYGLEVLAWKRAAVEGFGEVGTLLNPAARWALKREGDVIIDVGYGAGGARMLNLLEGFDTDPDLKVLAVINTAKPMTSTVEEIVEHVRSLGRVDGLINNTHLGSETDVETVQKGARLVAEAARILGIPVVATSALEEIARLIGPRDCMGHPVRPLKRFMPRGFW</sequence>
<dbReference type="SUPFAM" id="SSF52540">
    <property type="entry name" value="P-loop containing nucleoside triphosphate hydrolases"/>
    <property type="match status" value="1"/>
</dbReference>
<name>C9RAF7_AMMDK</name>
<reference evidence="1 2" key="1">
    <citation type="submission" date="2009-10" db="EMBL/GenBank/DDBJ databases">
        <title>Complete sequence of chromosome of Ammonifex degensii KC4.</title>
        <authorList>
            <consortium name="US DOE Joint Genome Institute"/>
            <person name="Kerfeld C."/>
            <person name="Goodner B."/>
            <person name="Huber H."/>
            <person name="Stetter K."/>
            <person name="Lucas S."/>
            <person name="Copeland A."/>
            <person name="Lapidus A."/>
            <person name="Glavina del Rio T."/>
            <person name="Dalin E."/>
            <person name="Tice H."/>
            <person name="Bruce D."/>
            <person name="Goodwin L."/>
            <person name="Pitluck S."/>
            <person name="Saunders E."/>
            <person name="Brettin T."/>
            <person name="Detter J.C."/>
            <person name="Han C."/>
            <person name="Larimer F."/>
            <person name="Land M."/>
            <person name="Hauser L."/>
            <person name="Kyrpides N."/>
            <person name="Ovchinnikova G."/>
            <person name="Richardson P."/>
        </authorList>
    </citation>
    <scope>NUCLEOTIDE SEQUENCE [LARGE SCALE GENOMIC DNA]</scope>
    <source>
        <strain evidence="2">DSM 10501 / KC4</strain>
    </source>
</reference>
<evidence type="ECO:0000313" key="1">
    <source>
        <dbReference type="EMBL" id="ACX53203.1"/>
    </source>
</evidence>
<dbReference type="KEGG" id="adg:Adeg_2126"/>
<protein>
    <submittedName>
        <fullName evidence="1">ATP/GTP-binding protein</fullName>
    </submittedName>
</protein>
<proteinExistence type="predicted"/>
<dbReference type="Gene3D" id="3.40.50.300">
    <property type="entry name" value="P-loop containing nucleotide triphosphate hydrolases"/>
    <property type="match status" value="1"/>
</dbReference>
<dbReference type="STRING" id="429009.Adeg_2126"/>
<dbReference type="HOGENOM" id="CLU_084710_2_0_9"/>
<dbReference type="InterPro" id="IPR027417">
    <property type="entry name" value="P-loop_NTPase"/>
</dbReference>
<dbReference type="EMBL" id="CP001785">
    <property type="protein sequence ID" value="ACX53203.1"/>
    <property type="molecule type" value="Genomic_DNA"/>
</dbReference>
<organism evidence="1 2">
    <name type="scientific">Ammonifex degensii (strain DSM 10501 / KC4)</name>
    <dbReference type="NCBI Taxonomy" id="429009"/>
    <lineage>
        <taxon>Bacteria</taxon>
        <taxon>Bacillati</taxon>
        <taxon>Bacillota</taxon>
        <taxon>Clostridia</taxon>
        <taxon>Thermoanaerobacterales</taxon>
        <taxon>Thermoanaerobacteraceae</taxon>
        <taxon>Ammonifex</taxon>
    </lineage>
</organism>
<dbReference type="Proteomes" id="UP000002620">
    <property type="component" value="Chromosome"/>
</dbReference>
<dbReference type="eggNOG" id="COG1192">
    <property type="taxonomic scope" value="Bacteria"/>
</dbReference>
<keyword evidence="2" id="KW-1185">Reference proteome</keyword>
<evidence type="ECO:0000313" key="2">
    <source>
        <dbReference type="Proteomes" id="UP000002620"/>
    </source>
</evidence>
<dbReference type="AlphaFoldDB" id="C9RAF7"/>
<accession>C9RAF7</accession>